<dbReference type="PANTHER" id="PTHR48478">
    <property type="entry name" value="LECTIN-LIKE"/>
    <property type="match status" value="1"/>
</dbReference>
<dbReference type="GeneID" id="105175867"/>
<dbReference type="Proteomes" id="UP000504604">
    <property type="component" value="Linkage group LG12"/>
</dbReference>
<dbReference type="OrthoDB" id="533833at2759"/>
<evidence type="ECO:0000313" key="3">
    <source>
        <dbReference type="RefSeq" id="XP_011096792.1"/>
    </source>
</evidence>
<dbReference type="InterPro" id="IPR052147">
    <property type="entry name" value="PP2-like/Lectin"/>
</dbReference>
<accession>A0A6I9UFM4</accession>
<keyword evidence="2" id="KW-1185">Reference proteome</keyword>
<name>A0A6I9UFM4_SESIN</name>
<dbReference type="InParanoid" id="A0A6I9UFM4"/>
<evidence type="ECO:0000313" key="2">
    <source>
        <dbReference type="Proteomes" id="UP000504604"/>
    </source>
</evidence>
<organism evidence="2 3">
    <name type="scientific">Sesamum indicum</name>
    <name type="common">Oriental sesame</name>
    <name type="synonym">Sesamum orientale</name>
    <dbReference type="NCBI Taxonomy" id="4182"/>
    <lineage>
        <taxon>Eukaryota</taxon>
        <taxon>Viridiplantae</taxon>
        <taxon>Streptophyta</taxon>
        <taxon>Embryophyta</taxon>
        <taxon>Tracheophyta</taxon>
        <taxon>Spermatophyta</taxon>
        <taxon>Magnoliopsida</taxon>
        <taxon>eudicotyledons</taxon>
        <taxon>Gunneridae</taxon>
        <taxon>Pentapetalae</taxon>
        <taxon>asterids</taxon>
        <taxon>lamiids</taxon>
        <taxon>Lamiales</taxon>
        <taxon>Pedaliaceae</taxon>
        <taxon>Sesamum</taxon>
    </lineage>
</organism>
<proteinExistence type="predicted"/>
<dbReference type="AlphaFoldDB" id="A0A6I9UFM4"/>
<dbReference type="PANTHER" id="PTHR48478:SF1">
    <property type="entry name" value="LECTIN-LIKE"/>
    <property type="match status" value="1"/>
</dbReference>
<dbReference type="RefSeq" id="XP_011096792.1">
    <property type="nucleotide sequence ID" value="XM_011098490.2"/>
</dbReference>
<evidence type="ECO:0000256" key="1">
    <source>
        <dbReference type="SAM" id="MobiDB-lite"/>
    </source>
</evidence>
<dbReference type="FunCoup" id="A0A6I9UFM4">
    <property type="interactions" value="1253"/>
</dbReference>
<reference evidence="3" key="1">
    <citation type="submission" date="2025-08" db="UniProtKB">
        <authorList>
            <consortium name="RefSeq"/>
        </authorList>
    </citation>
    <scope>IDENTIFICATION</scope>
</reference>
<gene>
    <name evidence="3" type="primary">LOC105175867</name>
</gene>
<dbReference type="KEGG" id="sind:105175867"/>
<dbReference type="Pfam" id="PF14299">
    <property type="entry name" value="PP2"/>
    <property type="match status" value="1"/>
</dbReference>
<feature type="region of interest" description="Disordered" evidence="1">
    <location>
        <begin position="1"/>
        <end position="39"/>
    </location>
</feature>
<protein>
    <submittedName>
        <fullName evidence="3">Protein PHLOEM PROTEIN 2-LIKE A1-like</fullName>
    </submittedName>
</protein>
<dbReference type="InterPro" id="IPR025886">
    <property type="entry name" value="PP2-like"/>
</dbReference>
<dbReference type="GO" id="GO:0030246">
    <property type="term" value="F:carbohydrate binding"/>
    <property type="evidence" value="ECO:0007669"/>
    <property type="project" value="InterPro"/>
</dbReference>
<sequence>MGAGLSQDKVTEPNDEGSSNNTSWRSNSDAKPSQSATQVPLPHNCEDILKHADSPIDRSSTKKLLEQLYAGVYLNQNRKKYWVEMGSNRNCFILFARDLSITWADDVRFWQWPLLKESSDECLAVAELLNVCWLEVHGRFEIANLSPGTMYEIVFVLELTDTAYGWEVPVNLRLTLPDGSRQEHKENLNEKPRGQWIEIPAGEFNTSDKIGEIEFSLYEYEGGKWKRGLLIKGASIRPKASIL</sequence>
<feature type="compositionally biased region" description="Polar residues" evidence="1">
    <location>
        <begin position="16"/>
        <end position="38"/>
    </location>
</feature>